<evidence type="ECO:0000313" key="2">
    <source>
        <dbReference type="Proteomes" id="UP001186974"/>
    </source>
</evidence>
<gene>
    <name evidence="1" type="ORF">LTS18_003286</name>
</gene>
<evidence type="ECO:0000313" key="1">
    <source>
        <dbReference type="EMBL" id="KAK3080037.1"/>
    </source>
</evidence>
<reference evidence="1" key="1">
    <citation type="submission" date="2024-09" db="EMBL/GenBank/DDBJ databases">
        <title>Black Yeasts Isolated from many extreme environments.</title>
        <authorList>
            <person name="Coleine C."/>
            <person name="Stajich J.E."/>
            <person name="Selbmann L."/>
        </authorList>
    </citation>
    <scope>NUCLEOTIDE SEQUENCE</scope>
    <source>
        <strain evidence="1">CCFEE 5737</strain>
    </source>
</reference>
<dbReference type="EMBL" id="JAWDJW010000775">
    <property type="protein sequence ID" value="KAK3080037.1"/>
    <property type="molecule type" value="Genomic_DNA"/>
</dbReference>
<name>A0ACC3DTK6_9PEZI</name>
<comment type="caution">
    <text evidence="1">The sequence shown here is derived from an EMBL/GenBank/DDBJ whole genome shotgun (WGS) entry which is preliminary data.</text>
</comment>
<organism evidence="1 2">
    <name type="scientific">Coniosporium uncinatum</name>
    <dbReference type="NCBI Taxonomy" id="93489"/>
    <lineage>
        <taxon>Eukaryota</taxon>
        <taxon>Fungi</taxon>
        <taxon>Dikarya</taxon>
        <taxon>Ascomycota</taxon>
        <taxon>Pezizomycotina</taxon>
        <taxon>Dothideomycetes</taxon>
        <taxon>Dothideomycetes incertae sedis</taxon>
        <taxon>Coniosporium</taxon>
    </lineage>
</organism>
<keyword evidence="2" id="KW-1185">Reference proteome</keyword>
<dbReference type="Proteomes" id="UP001186974">
    <property type="component" value="Unassembled WGS sequence"/>
</dbReference>
<accession>A0ACC3DTK6</accession>
<sequence length="298" mass="32252">MAPIAAHTITAWNKRISEGRAGKSPKGLIAVAFDQRNHGSRQVDKLANEAWRQGNERHAIDMYSVYQGTAMDTSLLINHLESYTFPTHTHRITTHLVLGISLGAHAAWHCLLQDPRISAAAIIVGCPDYTALMSQRAMKSKRKTWTSSKPAGSHFVGSADFPPALVEAVKASDPAGLLMRYNLAAQRAIAGAEGGLDAAEHVRLRPLFEKHLRGKKILAMSGGADKLVPYECGQPFYSFLKKAVGPGGWFTGQGVVFEDLVYEGVGHAVDPRMADRSMAWVGEVLTGELEGGVNEAKI</sequence>
<proteinExistence type="predicted"/>
<protein>
    <submittedName>
        <fullName evidence="1">Uncharacterized protein</fullName>
    </submittedName>
</protein>